<protein>
    <submittedName>
        <fullName evidence="2">CinA family protein</fullName>
    </submittedName>
</protein>
<evidence type="ECO:0000259" key="1">
    <source>
        <dbReference type="Pfam" id="PF02464"/>
    </source>
</evidence>
<dbReference type="Proteomes" id="UP001597511">
    <property type="component" value="Unassembled WGS sequence"/>
</dbReference>
<dbReference type="EMBL" id="JBHUOZ010000003">
    <property type="protein sequence ID" value="MFD2920402.1"/>
    <property type="molecule type" value="Genomic_DNA"/>
</dbReference>
<dbReference type="RefSeq" id="WP_386098680.1">
    <property type="nucleotide sequence ID" value="NZ_JBHUOZ010000003.1"/>
</dbReference>
<proteinExistence type="predicted"/>
<dbReference type="SUPFAM" id="SSF142433">
    <property type="entry name" value="CinA-like"/>
    <property type="match status" value="1"/>
</dbReference>
<keyword evidence="3" id="KW-1185">Reference proteome</keyword>
<comment type="caution">
    <text evidence="2">The sequence shown here is derived from an EMBL/GenBank/DDBJ whole genome shotgun (WGS) entry which is preliminary data.</text>
</comment>
<reference evidence="3" key="1">
    <citation type="journal article" date="2019" name="Int. J. Syst. Evol. Microbiol.">
        <title>The Global Catalogue of Microorganisms (GCM) 10K type strain sequencing project: providing services to taxonomists for standard genome sequencing and annotation.</title>
        <authorList>
            <consortium name="The Broad Institute Genomics Platform"/>
            <consortium name="The Broad Institute Genome Sequencing Center for Infectious Disease"/>
            <person name="Wu L."/>
            <person name="Ma J."/>
        </authorList>
    </citation>
    <scope>NUCLEOTIDE SEQUENCE [LARGE SCALE GENOMIC DNA]</scope>
    <source>
        <strain evidence="3">KCTC 23299</strain>
    </source>
</reference>
<dbReference type="InterPro" id="IPR036653">
    <property type="entry name" value="CinA-like_C"/>
</dbReference>
<evidence type="ECO:0000313" key="3">
    <source>
        <dbReference type="Proteomes" id="UP001597511"/>
    </source>
</evidence>
<evidence type="ECO:0000313" key="2">
    <source>
        <dbReference type="EMBL" id="MFD2920402.1"/>
    </source>
</evidence>
<dbReference type="Gene3D" id="3.90.950.20">
    <property type="entry name" value="CinA-like"/>
    <property type="match status" value="1"/>
</dbReference>
<gene>
    <name evidence="2" type="ORF">ACFS6H_11810</name>
</gene>
<accession>A0ABW6A911</accession>
<dbReference type="NCBIfam" id="TIGR00199">
    <property type="entry name" value="PncC_domain"/>
    <property type="match status" value="1"/>
</dbReference>
<dbReference type="InterPro" id="IPR008136">
    <property type="entry name" value="CinA_C"/>
</dbReference>
<name>A0ABW6A911_9BACT</name>
<organism evidence="2 3">
    <name type="scientific">Terrimonas rubra</name>
    <dbReference type="NCBI Taxonomy" id="1035890"/>
    <lineage>
        <taxon>Bacteria</taxon>
        <taxon>Pseudomonadati</taxon>
        <taxon>Bacteroidota</taxon>
        <taxon>Chitinophagia</taxon>
        <taxon>Chitinophagales</taxon>
        <taxon>Chitinophagaceae</taxon>
        <taxon>Terrimonas</taxon>
    </lineage>
</organism>
<sequence>MNFQESIIKEIGDVLHERKESIAVAESVTAGFLQLALSSITAASAVFKGGITTYTIDEKVRLLDIDASEAAVKNCVSESITEQMARNVARLFDSTWAIATTGYATQVPESNFKQFAFCTIYHHNKILFTKKTELYPHTNPIDAQHFYAESALFELHALLVPGL</sequence>
<dbReference type="Pfam" id="PF02464">
    <property type="entry name" value="CinA"/>
    <property type="match status" value="1"/>
</dbReference>
<feature type="domain" description="CinA C-terminal" evidence="1">
    <location>
        <begin position="5"/>
        <end position="110"/>
    </location>
</feature>